<evidence type="ECO:0000256" key="1">
    <source>
        <dbReference type="ARBA" id="ARBA00004141"/>
    </source>
</evidence>
<accession>A0ABQ9PAR3</accession>
<reference evidence="10" key="1">
    <citation type="submission" date="2022-10" db="EMBL/GenBank/DDBJ databases">
        <title>Culturing micro-colonial fungi from biological soil crusts in the Mojave desert and describing Neophaeococcomyces mojavensis, and introducing the new genera and species Taxawa tesnikishii.</title>
        <authorList>
            <person name="Kurbessoian T."/>
            <person name="Stajich J.E."/>
        </authorList>
    </citation>
    <scope>NUCLEOTIDE SEQUENCE</scope>
    <source>
        <strain evidence="10">TK_1</strain>
    </source>
</reference>
<dbReference type="SUPFAM" id="SSF103473">
    <property type="entry name" value="MFS general substrate transporter"/>
    <property type="match status" value="1"/>
</dbReference>
<comment type="similarity">
    <text evidence="2">Belongs to the major facilitator superfamily. Vesicular transporter family.</text>
</comment>
<keyword evidence="5 8" id="KW-1133">Transmembrane helix</keyword>
<comment type="subcellular location">
    <subcellularLocation>
        <location evidence="1">Membrane</location>
        <topology evidence="1">Multi-pass membrane protein</topology>
    </subcellularLocation>
</comment>
<feature type="region of interest" description="Disordered" evidence="7">
    <location>
        <begin position="226"/>
        <end position="256"/>
    </location>
</feature>
<dbReference type="PANTHER" id="PTHR23506:SF37">
    <property type="entry name" value="MAJOR FACILITATOR SUPERFAMILY (MFS) PROFILE DOMAIN-CONTAINING PROTEIN"/>
    <property type="match status" value="1"/>
</dbReference>
<dbReference type="InterPro" id="IPR001958">
    <property type="entry name" value="Tet-R_TetA/multi-R_MdtG-like"/>
</dbReference>
<evidence type="ECO:0000313" key="11">
    <source>
        <dbReference type="Proteomes" id="UP001172684"/>
    </source>
</evidence>
<sequence>MEEPDTLQRVKSQLPICGHQDVKPLGLRWRSNTLFIISTVAVGLFTDLFLYGLIVPVLPFMLQDRVGLPQDQVQTHTSVLLALYAAASVVFSPVAGVFADRMTSRQLPFLLGLVALLLATILLAVGQSIAVLAIARILQGVSGAVVWTIGLAMCLETVGPENLGKTIGTIFSLISAGTLAAPVLGGILYDKTGYVGVFSVGVALLAVDFIMRLLVIEKKIAKRYESKDTERRDQDEEEGFDTEETPLLGSSESEKYKLPETRSKLVRAAPILACITDRSILAALLVCLVQATLLGSFDATIPTLASDYYGFDSLHDGLLFLPLGAADLIVGPIAGWATDRFGTKLVATVGYFYLVPVLILLRLPHPGGTKQVILYGAMLALCGVGEAIIGAPSIVEAGAMVEKYHKANPGFFGEEGPYAQLYGANSMVFSAGLTLGPLVAGGLKDKIGYGNMNAMVAGVCFVTAMVSFLFIGGRPSLPSWRWWR</sequence>
<feature type="transmembrane region" description="Helical" evidence="8">
    <location>
        <begin position="317"/>
        <end position="338"/>
    </location>
</feature>
<feature type="transmembrane region" description="Helical" evidence="8">
    <location>
        <begin position="421"/>
        <end position="440"/>
    </location>
</feature>
<dbReference type="InterPro" id="IPR036259">
    <property type="entry name" value="MFS_trans_sf"/>
</dbReference>
<feature type="transmembrane region" description="Helical" evidence="8">
    <location>
        <begin position="137"/>
        <end position="155"/>
    </location>
</feature>
<evidence type="ECO:0000313" key="10">
    <source>
        <dbReference type="EMBL" id="KAJ9669457.1"/>
    </source>
</evidence>
<keyword evidence="11" id="KW-1185">Reference proteome</keyword>
<evidence type="ECO:0000256" key="2">
    <source>
        <dbReference type="ARBA" id="ARBA00006829"/>
    </source>
</evidence>
<feature type="transmembrane region" description="Helical" evidence="8">
    <location>
        <begin position="452"/>
        <end position="471"/>
    </location>
</feature>
<feature type="transmembrane region" description="Helical" evidence="8">
    <location>
        <begin position="33"/>
        <end position="58"/>
    </location>
</feature>
<evidence type="ECO:0000256" key="7">
    <source>
        <dbReference type="SAM" id="MobiDB-lite"/>
    </source>
</evidence>
<feature type="transmembrane region" description="Helical" evidence="8">
    <location>
        <begin position="375"/>
        <end position="401"/>
    </location>
</feature>
<dbReference type="EMBL" id="JAPDRL010000002">
    <property type="protein sequence ID" value="KAJ9669457.1"/>
    <property type="molecule type" value="Genomic_DNA"/>
</dbReference>
<dbReference type="Pfam" id="PF07690">
    <property type="entry name" value="MFS_1"/>
    <property type="match status" value="1"/>
</dbReference>
<dbReference type="InterPro" id="IPR011701">
    <property type="entry name" value="MFS"/>
</dbReference>
<keyword evidence="4 8" id="KW-0812">Transmembrane</keyword>
<evidence type="ECO:0000256" key="5">
    <source>
        <dbReference type="ARBA" id="ARBA00022989"/>
    </source>
</evidence>
<dbReference type="CDD" id="cd17325">
    <property type="entry name" value="MFS_MdtG_SLC18_like"/>
    <property type="match status" value="1"/>
</dbReference>
<feature type="domain" description="Major facilitator superfamily (MFS) profile" evidence="9">
    <location>
        <begin position="36"/>
        <end position="475"/>
    </location>
</feature>
<evidence type="ECO:0000256" key="3">
    <source>
        <dbReference type="ARBA" id="ARBA00022448"/>
    </source>
</evidence>
<dbReference type="PANTHER" id="PTHR23506">
    <property type="entry name" value="GH10249P"/>
    <property type="match status" value="1"/>
</dbReference>
<keyword evidence="6 8" id="KW-0472">Membrane</keyword>
<name>A0ABQ9PAR3_9PEZI</name>
<dbReference type="Gene3D" id="1.20.1250.20">
    <property type="entry name" value="MFS general substrate transporter like domains"/>
    <property type="match status" value="1"/>
</dbReference>
<dbReference type="InterPro" id="IPR020846">
    <property type="entry name" value="MFS_dom"/>
</dbReference>
<feature type="transmembrane region" description="Helical" evidence="8">
    <location>
        <begin position="280"/>
        <end position="297"/>
    </location>
</feature>
<feature type="transmembrane region" description="Helical" evidence="8">
    <location>
        <begin position="110"/>
        <end position="131"/>
    </location>
</feature>
<dbReference type="PRINTS" id="PR01035">
    <property type="entry name" value="TCRTETA"/>
</dbReference>
<organism evidence="10 11">
    <name type="scientific">Coniosporium apollinis</name>
    <dbReference type="NCBI Taxonomy" id="61459"/>
    <lineage>
        <taxon>Eukaryota</taxon>
        <taxon>Fungi</taxon>
        <taxon>Dikarya</taxon>
        <taxon>Ascomycota</taxon>
        <taxon>Pezizomycotina</taxon>
        <taxon>Dothideomycetes</taxon>
        <taxon>Dothideomycetes incertae sedis</taxon>
        <taxon>Coniosporium</taxon>
    </lineage>
</organism>
<dbReference type="Proteomes" id="UP001172684">
    <property type="component" value="Unassembled WGS sequence"/>
</dbReference>
<protein>
    <recommendedName>
        <fullName evidence="9">Major facilitator superfamily (MFS) profile domain-containing protein</fullName>
    </recommendedName>
</protein>
<dbReference type="PROSITE" id="PS50850">
    <property type="entry name" value="MFS"/>
    <property type="match status" value="1"/>
</dbReference>
<evidence type="ECO:0000259" key="9">
    <source>
        <dbReference type="PROSITE" id="PS50850"/>
    </source>
</evidence>
<feature type="transmembrane region" description="Helical" evidence="8">
    <location>
        <begin position="195"/>
        <end position="215"/>
    </location>
</feature>
<dbReference type="InterPro" id="IPR050930">
    <property type="entry name" value="MFS_Vesicular_Transporter"/>
</dbReference>
<evidence type="ECO:0000256" key="8">
    <source>
        <dbReference type="SAM" id="Phobius"/>
    </source>
</evidence>
<feature type="compositionally biased region" description="Acidic residues" evidence="7">
    <location>
        <begin position="235"/>
        <end position="244"/>
    </location>
</feature>
<keyword evidence="3" id="KW-0813">Transport</keyword>
<gene>
    <name evidence="10" type="ORF">H2201_000324</name>
</gene>
<evidence type="ECO:0000256" key="4">
    <source>
        <dbReference type="ARBA" id="ARBA00022692"/>
    </source>
</evidence>
<feature type="transmembrane region" description="Helical" evidence="8">
    <location>
        <begin position="167"/>
        <end position="189"/>
    </location>
</feature>
<feature type="transmembrane region" description="Helical" evidence="8">
    <location>
        <begin position="78"/>
        <end position="98"/>
    </location>
</feature>
<feature type="transmembrane region" description="Helical" evidence="8">
    <location>
        <begin position="345"/>
        <end position="363"/>
    </location>
</feature>
<proteinExistence type="inferred from homology"/>
<evidence type="ECO:0000256" key="6">
    <source>
        <dbReference type="ARBA" id="ARBA00023136"/>
    </source>
</evidence>
<comment type="caution">
    <text evidence="10">The sequence shown here is derived from an EMBL/GenBank/DDBJ whole genome shotgun (WGS) entry which is preliminary data.</text>
</comment>